<dbReference type="AlphaFoldDB" id="A0A8X6J9B1"/>
<evidence type="ECO:0000313" key="3">
    <source>
        <dbReference type="EMBL" id="GFQ97425.1"/>
    </source>
</evidence>
<keyword evidence="2" id="KW-0472">Membrane</keyword>
<evidence type="ECO:0000313" key="4">
    <source>
        <dbReference type="Proteomes" id="UP000887116"/>
    </source>
</evidence>
<keyword evidence="2" id="KW-0812">Transmembrane</keyword>
<dbReference type="EMBL" id="BMAO01024747">
    <property type="protein sequence ID" value="GFQ97425.1"/>
    <property type="molecule type" value="Genomic_DNA"/>
</dbReference>
<name>A0A8X6J9B1_TRICU</name>
<keyword evidence="4" id="KW-1185">Reference proteome</keyword>
<dbReference type="Proteomes" id="UP000887116">
    <property type="component" value="Unassembled WGS sequence"/>
</dbReference>
<dbReference type="OrthoDB" id="6427286at2759"/>
<evidence type="ECO:0000256" key="2">
    <source>
        <dbReference type="SAM" id="Phobius"/>
    </source>
</evidence>
<organism evidence="3 4">
    <name type="scientific">Trichonephila clavata</name>
    <name type="common">Joro spider</name>
    <name type="synonym">Nephila clavata</name>
    <dbReference type="NCBI Taxonomy" id="2740835"/>
    <lineage>
        <taxon>Eukaryota</taxon>
        <taxon>Metazoa</taxon>
        <taxon>Ecdysozoa</taxon>
        <taxon>Arthropoda</taxon>
        <taxon>Chelicerata</taxon>
        <taxon>Arachnida</taxon>
        <taxon>Araneae</taxon>
        <taxon>Araneomorphae</taxon>
        <taxon>Entelegynae</taxon>
        <taxon>Araneoidea</taxon>
        <taxon>Nephilidae</taxon>
        <taxon>Trichonephila</taxon>
    </lineage>
</organism>
<feature type="transmembrane region" description="Helical" evidence="2">
    <location>
        <begin position="39"/>
        <end position="63"/>
    </location>
</feature>
<reference evidence="3" key="1">
    <citation type="submission" date="2020-07" db="EMBL/GenBank/DDBJ databases">
        <title>Multicomponent nature underlies the extraordinary mechanical properties of spider dragline silk.</title>
        <authorList>
            <person name="Kono N."/>
            <person name="Nakamura H."/>
            <person name="Mori M."/>
            <person name="Yoshida Y."/>
            <person name="Ohtoshi R."/>
            <person name="Malay A.D."/>
            <person name="Moran D.A.P."/>
            <person name="Tomita M."/>
            <person name="Numata K."/>
            <person name="Arakawa K."/>
        </authorList>
    </citation>
    <scope>NUCLEOTIDE SEQUENCE</scope>
</reference>
<sequence length="161" mass="17929">MHYCDLHKLFLSGTVEDGNVTGAFPAGNTTVTCSKSSQYLYTIIAIYSLVFILLFVVIIIKIVQCVRNCIRPSPYRRYKSGYNTVAPNNGLSNSNHFPDELNPIIDVLINASAIEYLSEPDTSSEYDNVSVDLQGDEYNAIEDTPPPIYEYPPSYKSTGLE</sequence>
<proteinExistence type="predicted"/>
<evidence type="ECO:0000256" key="1">
    <source>
        <dbReference type="SAM" id="MobiDB-lite"/>
    </source>
</evidence>
<keyword evidence="2" id="KW-1133">Transmembrane helix</keyword>
<gene>
    <name evidence="3" type="ORF">TNCT_400621</name>
</gene>
<protein>
    <submittedName>
        <fullName evidence="3">Uncharacterized protein</fullName>
    </submittedName>
</protein>
<comment type="caution">
    <text evidence="3">The sequence shown here is derived from an EMBL/GenBank/DDBJ whole genome shotgun (WGS) entry which is preliminary data.</text>
</comment>
<accession>A0A8X6J9B1</accession>
<feature type="region of interest" description="Disordered" evidence="1">
    <location>
        <begin position="138"/>
        <end position="161"/>
    </location>
</feature>